<organism evidence="12 13">
    <name type="scientific">Agaribacillus aureus</name>
    <dbReference type="NCBI Taxonomy" id="3051825"/>
    <lineage>
        <taxon>Bacteria</taxon>
        <taxon>Pseudomonadati</taxon>
        <taxon>Bacteroidota</taxon>
        <taxon>Cytophagia</taxon>
        <taxon>Cytophagales</taxon>
        <taxon>Splendidivirgaceae</taxon>
        <taxon>Agaribacillus</taxon>
    </lineage>
</organism>
<dbReference type="InterPro" id="IPR012932">
    <property type="entry name" value="VKOR"/>
</dbReference>
<evidence type="ECO:0000256" key="5">
    <source>
        <dbReference type="ARBA" id="ARBA00022989"/>
    </source>
</evidence>
<protein>
    <submittedName>
        <fullName evidence="12">Cysteine peptidase family C39 domain-containing protein</fullName>
    </submittedName>
</protein>
<evidence type="ECO:0000256" key="8">
    <source>
        <dbReference type="ARBA" id="ARBA00023157"/>
    </source>
</evidence>
<comment type="subcellular location">
    <subcellularLocation>
        <location evidence="1">Membrane</location>
        <topology evidence="1">Multi-pass membrane protein</topology>
    </subcellularLocation>
</comment>
<accession>A0ABT8LFR6</accession>
<feature type="transmembrane region" description="Helical" evidence="10">
    <location>
        <begin position="298"/>
        <end position="316"/>
    </location>
</feature>
<name>A0ABT8LFR6_9BACT</name>
<dbReference type="PROSITE" id="PS50990">
    <property type="entry name" value="PEPTIDASE_C39"/>
    <property type="match status" value="1"/>
</dbReference>
<dbReference type="InterPro" id="IPR005074">
    <property type="entry name" value="Peptidase_C39"/>
</dbReference>
<comment type="similarity">
    <text evidence="2">Belongs to the VKOR family.</text>
</comment>
<dbReference type="Gene3D" id="1.20.1440.130">
    <property type="entry name" value="VKOR domain"/>
    <property type="match status" value="1"/>
</dbReference>
<evidence type="ECO:0000256" key="1">
    <source>
        <dbReference type="ARBA" id="ARBA00004141"/>
    </source>
</evidence>
<keyword evidence="4" id="KW-0874">Quinone</keyword>
<dbReference type="InterPro" id="IPR038354">
    <property type="entry name" value="VKOR_sf"/>
</dbReference>
<gene>
    <name evidence="12" type="ORF">QQ020_31515</name>
</gene>
<dbReference type="Pfam" id="PF07884">
    <property type="entry name" value="VKOR"/>
    <property type="match status" value="1"/>
</dbReference>
<feature type="transmembrane region" description="Helical" evidence="10">
    <location>
        <begin position="242"/>
        <end position="260"/>
    </location>
</feature>
<evidence type="ECO:0000256" key="7">
    <source>
        <dbReference type="ARBA" id="ARBA00023136"/>
    </source>
</evidence>
<keyword evidence="5 10" id="KW-1133">Transmembrane helix</keyword>
<dbReference type="Gene3D" id="3.90.70.10">
    <property type="entry name" value="Cysteine proteinases"/>
    <property type="match status" value="1"/>
</dbReference>
<evidence type="ECO:0000256" key="4">
    <source>
        <dbReference type="ARBA" id="ARBA00022719"/>
    </source>
</evidence>
<evidence type="ECO:0000256" key="2">
    <source>
        <dbReference type="ARBA" id="ARBA00006214"/>
    </source>
</evidence>
<keyword evidence="9" id="KW-0676">Redox-active center</keyword>
<evidence type="ECO:0000313" key="12">
    <source>
        <dbReference type="EMBL" id="MDN5216640.1"/>
    </source>
</evidence>
<keyword evidence="3 10" id="KW-0812">Transmembrane</keyword>
<proteinExistence type="inferred from homology"/>
<keyword evidence="7 10" id="KW-0472">Membrane</keyword>
<feature type="domain" description="Peptidase C39" evidence="11">
    <location>
        <begin position="6"/>
        <end position="127"/>
    </location>
</feature>
<dbReference type="SUPFAM" id="SSF52833">
    <property type="entry name" value="Thioredoxin-like"/>
    <property type="match status" value="1"/>
</dbReference>
<evidence type="ECO:0000259" key="11">
    <source>
        <dbReference type="PROSITE" id="PS50990"/>
    </source>
</evidence>
<keyword evidence="6" id="KW-0560">Oxidoreductase</keyword>
<feature type="transmembrane region" description="Helical" evidence="10">
    <location>
        <begin position="328"/>
        <end position="349"/>
    </location>
</feature>
<comment type="caution">
    <text evidence="12">The sequence shown here is derived from an EMBL/GenBank/DDBJ whole genome shotgun (WGS) entry which is preliminary data.</text>
</comment>
<evidence type="ECO:0000256" key="10">
    <source>
        <dbReference type="SAM" id="Phobius"/>
    </source>
</evidence>
<dbReference type="Proteomes" id="UP001172083">
    <property type="component" value="Unassembled WGS sequence"/>
</dbReference>
<evidence type="ECO:0000256" key="6">
    <source>
        <dbReference type="ARBA" id="ARBA00023002"/>
    </source>
</evidence>
<dbReference type="RefSeq" id="WP_346761978.1">
    <property type="nucleotide sequence ID" value="NZ_JAUJEB010000010.1"/>
</dbReference>
<feature type="transmembrane region" description="Helical" evidence="10">
    <location>
        <begin position="178"/>
        <end position="201"/>
    </location>
</feature>
<evidence type="ECO:0000313" key="13">
    <source>
        <dbReference type="Proteomes" id="UP001172083"/>
    </source>
</evidence>
<evidence type="ECO:0000256" key="9">
    <source>
        <dbReference type="ARBA" id="ARBA00023284"/>
    </source>
</evidence>
<evidence type="ECO:0000256" key="3">
    <source>
        <dbReference type="ARBA" id="ARBA00022692"/>
    </source>
</evidence>
<dbReference type="CDD" id="cd12921">
    <property type="entry name" value="VKOR_4"/>
    <property type="match status" value="1"/>
</dbReference>
<feature type="transmembrane region" description="Helical" evidence="10">
    <location>
        <begin position="152"/>
        <end position="172"/>
    </location>
</feature>
<dbReference type="Pfam" id="PF03412">
    <property type="entry name" value="Peptidase_C39"/>
    <property type="match status" value="1"/>
</dbReference>
<feature type="transmembrane region" description="Helical" evidence="10">
    <location>
        <begin position="266"/>
        <end position="286"/>
    </location>
</feature>
<keyword evidence="13" id="KW-1185">Reference proteome</keyword>
<reference evidence="12" key="1">
    <citation type="submission" date="2023-06" db="EMBL/GenBank/DDBJ databases">
        <title>Genomic of Agaribacillus aureum.</title>
        <authorList>
            <person name="Wang G."/>
        </authorList>
    </citation>
    <scope>NUCLEOTIDE SEQUENCE</scope>
    <source>
        <strain evidence="12">BMA12</strain>
    </source>
</reference>
<keyword evidence="8" id="KW-1015">Disulfide bond</keyword>
<sequence>MKWIPQVDGDDNAIAATKNLMSLRKLKVNQSTITKTLRGHNEYPNLLSITDAMQTWKIRNMAVQLSIGDLSEIDYPVISHLNRNQGEYIVLLGVNDDQVSYLDMQSGKVTAPKKTFEKEWSGATLLVDPDENSGEKDYHQVRKKEFLSRYRLPVAFLAPIALVGLALFFVGIPGDQWINGWSLLLVAKIAGSALSASLLSIQWDKSSNLINRLCRISSTAGCQSVLASPAAKLLGSISMAEIGALYFIGGFLGLALSLTANTASEVFYILGMLNILALPYIVFSLYYQARVIRQWCPLCLAVQGVLGLEFLIFLSFSEVTLMPVSAAALFTTFWGFLLPAMAIFLLGFLPEKLARLEKTEDQAKKLKDNPMVYSVLLRQKEPIDPVNLPLGFEYGSSEAPNTITLVINPFCTPCLIAYQQMTDYLLTFPGCFKLKIILTAGGNTSGDSNLLLRHLLTIRKHRGMEAARQAMDNWYAMKHKSYKKWAVSFPEDLSDNEGLVRETLNRQSEWLANSDIIATPTIVINNLVLPDIWNVKDLYPHLKLLYTHMLAKADEKRQQNAVHE</sequence>
<dbReference type="EMBL" id="JAUJEB010000010">
    <property type="protein sequence ID" value="MDN5216640.1"/>
    <property type="molecule type" value="Genomic_DNA"/>
</dbReference>
<dbReference type="InterPro" id="IPR036249">
    <property type="entry name" value="Thioredoxin-like_sf"/>
</dbReference>